<feature type="compositionally biased region" description="Polar residues" evidence="2">
    <location>
        <begin position="216"/>
        <end position="230"/>
    </location>
</feature>
<accession>A0A4R6HQN8</accession>
<feature type="region of interest" description="Disordered" evidence="2">
    <location>
        <begin position="138"/>
        <end position="252"/>
    </location>
</feature>
<gene>
    <name evidence="5" type="ORF">DFO68_105150</name>
</gene>
<dbReference type="AlphaFoldDB" id="A0A4R6HQN8"/>
<evidence type="ECO:0000313" key="5">
    <source>
        <dbReference type="EMBL" id="TDO10625.1"/>
    </source>
</evidence>
<name>A0A4R6HQN8_9GAMM</name>
<feature type="signal peptide" evidence="3">
    <location>
        <begin position="1"/>
        <end position="18"/>
    </location>
</feature>
<dbReference type="RefSeq" id="WP_133482766.1">
    <property type="nucleotide sequence ID" value="NZ_SNWH01000005.1"/>
</dbReference>
<feature type="chain" id="PRO_5020355394" evidence="3">
    <location>
        <begin position="19"/>
        <end position="380"/>
    </location>
</feature>
<dbReference type="OrthoDB" id="9795421at2"/>
<dbReference type="CDD" id="cd00118">
    <property type="entry name" value="LysM"/>
    <property type="match status" value="1"/>
</dbReference>
<dbReference type="SMART" id="SM00257">
    <property type="entry name" value="LysM"/>
    <property type="match status" value="1"/>
</dbReference>
<comment type="caution">
    <text evidence="5">The sequence shown here is derived from an EMBL/GenBank/DDBJ whole genome shotgun (WGS) entry which is preliminary data.</text>
</comment>
<dbReference type="PANTHER" id="PTHR21666:SF263">
    <property type="entry name" value="MUREIN HYDROLASE ACTIVATOR NLPD"/>
    <property type="match status" value="1"/>
</dbReference>
<feature type="compositionally biased region" description="Basic and acidic residues" evidence="2">
    <location>
        <begin position="183"/>
        <end position="200"/>
    </location>
</feature>
<evidence type="ECO:0000256" key="3">
    <source>
        <dbReference type="SAM" id="SignalP"/>
    </source>
</evidence>
<dbReference type="CDD" id="cd12797">
    <property type="entry name" value="M23_peptidase"/>
    <property type="match status" value="1"/>
</dbReference>
<dbReference type="GO" id="GO:0004222">
    <property type="term" value="F:metalloendopeptidase activity"/>
    <property type="evidence" value="ECO:0007669"/>
    <property type="project" value="TreeGrafter"/>
</dbReference>
<comment type="similarity">
    <text evidence="1">Belongs to the E.coli NlpD/Haemophilus LppB family.</text>
</comment>
<dbReference type="InterPro" id="IPR016047">
    <property type="entry name" value="M23ase_b-sheet_dom"/>
</dbReference>
<dbReference type="Gene3D" id="3.10.350.10">
    <property type="entry name" value="LysM domain"/>
    <property type="match status" value="1"/>
</dbReference>
<dbReference type="SUPFAM" id="SSF51261">
    <property type="entry name" value="Duplicated hybrid motif"/>
    <property type="match status" value="1"/>
</dbReference>
<feature type="domain" description="LysM" evidence="4">
    <location>
        <begin position="42"/>
        <end position="86"/>
    </location>
</feature>
<keyword evidence="6" id="KW-1185">Reference proteome</keyword>
<evidence type="ECO:0000313" key="6">
    <source>
        <dbReference type="Proteomes" id="UP000295150"/>
    </source>
</evidence>
<evidence type="ECO:0000256" key="1">
    <source>
        <dbReference type="ARBA" id="ARBA00038420"/>
    </source>
</evidence>
<dbReference type="PROSITE" id="PS51782">
    <property type="entry name" value="LYSM"/>
    <property type="match status" value="1"/>
</dbReference>
<dbReference type="SUPFAM" id="SSF54106">
    <property type="entry name" value="LysM domain"/>
    <property type="match status" value="1"/>
</dbReference>
<dbReference type="Pfam" id="PF01551">
    <property type="entry name" value="Peptidase_M23"/>
    <property type="match status" value="1"/>
</dbReference>
<dbReference type="Proteomes" id="UP000295150">
    <property type="component" value="Unassembled WGS sequence"/>
</dbReference>
<feature type="region of interest" description="Disordered" evidence="2">
    <location>
        <begin position="90"/>
        <end position="126"/>
    </location>
</feature>
<keyword evidence="3" id="KW-0732">Signal</keyword>
<dbReference type="InterPro" id="IPR011055">
    <property type="entry name" value="Dup_hybrid_motif"/>
</dbReference>
<proteinExistence type="inferred from homology"/>
<dbReference type="GO" id="GO:0032153">
    <property type="term" value="C:cell division site"/>
    <property type="evidence" value="ECO:0007669"/>
    <property type="project" value="TreeGrafter"/>
</dbReference>
<organism evidence="5 6">
    <name type="scientific">Halomonas ventosae</name>
    <dbReference type="NCBI Taxonomy" id="229007"/>
    <lineage>
        <taxon>Bacteria</taxon>
        <taxon>Pseudomonadati</taxon>
        <taxon>Pseudomonadota</taxon>
        <taxon>Gammaproteobacteria</taxon>
        <taxon>Oceanospirillales</taxon>
        <taxon>Halomonadaceae</taxon>
        <taxon>Halomonas</taxon>
    </lineage>
</organism>
<sequence>MYKLFLISGLALALAGCAAQQGQREPVQVRDLSASRADATPAEYTVKAGDTLYGIAWRHGMDYRDLARLNRIGPPYLIEPGQRLILGGEGRAAGEQGADDASTGRKVATMGRDDAPASDEKLDWLLPDESAIERNRRLSAERQAAQDAVQSSSPGAQEGAEGASPKGPGPVYNYNSPGADGTLSERDLAERRERASREAQRQAAAESPDTPKAASKNATHQVASTPSPSTVAADAGTSVAGEASAEQRAGRRYTPVEEVAWQWPASGEVVGRFGEGGSITAGIDIAGKKGQPVKAAGPGIVVYAGSGVRGYGKLILLKHNDQFLSAYAHNDSLKVKENDVVEAGEVIATMGDSDAEDVRLHFEVRKDGQPQDPLKFLPSR</sequence>
<evidence type="ECO:0000256" key="2">
    <source>
        <dbReference type="SAM" id="MobiDB-lite"/>
    </source>
</evidence>
<dbReference type="PROSITE" id="PS51257">
    <property type="entry name" value="PROKAR_LIPOPROTEIN"/>
    <property type="match status" value="1"/>
</dbReference>
<reference evidence="5 6" key="1">
    <citation type="submission" date="2019-03" db="EMBL/GenBank/DDBJ databases">
        <title>Freshwater and sediment microbial communities from various areas in North America, analyzing microbe dynamics in response to fracking.</title>
        <authorList>
            <person name="Lamendella R."/>
        </authorList>
    </citation>
    <scope>NUCLEOTIDE SEQUENCE [LARGE SCALE GENOMIC DNA]</scope>
    <source>
        <strain evidence="5 6">1_TX</strain>
    </source>
</reference>
<feature type="compositionally biased region" description="Basic and acidic residues" evidence="2">
    <location>
        <begin position="111"/>
        <end position="123"/>
    </location>
</feature>
<dbReference type="PANTHER" id="PTHR21666">
    <property type="entry name" value="PEPTIDASE-RELATED"/>
    <property type="match status" value="1"/>
</dbReference>
<protein>
    <submittedName>
        <fullName evidence="5">LysM domain-containing protein</fullName>
    </submittedName>
</protein>
<dbReference type="GO" id="GO:0009279">
    <property type="term" value="C:cell outer membrane"/>
    <property type="evidence" value="ECO:0007669"/>
    <property type="project" value="TreeGrafter"/>
</dbReference>
<dbReference type="InterPro" id="IPR018392">
    <property type="entry name" value="LysM"/>
</dbReference>
<dbReference type="EMBL" id="SNWH01000005">
    <property type="protein sequence ID" value="TDO10625.1"/>
    <property type="molecule type" value="Genomic_DNA"/>
</dbReference>
<dbReference type="InterPro" id="IPR036779">
    <property type="entry name" value="LysM_dom_sf"/>
</dbReference>
<dbReference type="Pfam" id="PF01476">
    <property type="entry name" value="LysM"/>
    <property type="match status" value="1"/>
</dbReference>
<dbReference type="Gene3D" id="2.70.70.10">
    <property type="entry name" value="Glucose Permease (Domain IIA)"/>
    <property type="match status" value="1"/>
</dbReference>
<evidence type="ECO:0000259" key="4">
    <source>
        <dbReference type="PROSITE" id="PS51782"/>
    </source>
</evidence>
<dbReference type="InterPro" id="IPR050570">
    <property type="entry name" value="Cell_wall_metabolism_enzyme"/>
</dbReference>